<protein>
    <submittedName>
        <fullName evidence="1">Uncharacterized protein</fullName>
    </submittedName>
</protein>
<name>A0A2K3M6P5_TRIPR</name>
<dbReference type="Proteomes" id="UP000236291">
    <property type="component" value="Unassembled WGS sequence"/>
</dbReference>
<evidence type="ECO:0000313" key="2">
    <source>
        <dbReference type="Proteomes" id="UP000236291"/>
    </source>
</evidence>
<comment type="caution">
    <text evidence="1">The sequence shown here is derived from an EMBL/GenBank/DDBJ whole genome shotgun (WGS) entry which is preliminary data.</text>
</comment>
<dbReference type="AlphaFoldDB" id="A0A2K3M6P5"/>
<organism evidence="1 2">
    <name type="scientific">Trifolium pratense</name>
    <name type="common">Red clover</name>
    <dbReference type="NCBI Taxonomy" id="57577"/>
    <lineage>
        <taxon>Eukaryota</taxon>
        <taxon>Viridiplantae</taxon>
        <taxon>Streptophyta</taxon>
        <taxon>Embryophyta</taxon>
        <taxon>Tracheophyta</taxon>
        <taxon>Spermatophyta</taxon>
        <taxon>Magnoliopsida</taxon>
        <taxon>eudicotyledons</taxon>
        <taxon>Gunneridae</taxon>
        <taxon>Pentapetalae</taxon>
        <taxon>rosids</taxon>
        <taxon>fabids</taxon>
        <taxon>Fabales</taxon>
        <taxon>Fabaceae</taxon>
        <taxon>Papilionoideae</taxon>
        <taxon>50 kb inversion clade</taxon>
        <taxon>NPAAA clade</taxon>
        <taxon>Hologalegina</taxon>
        <taxon>IRL clade</taxon>
        <taxon>Trifolieae</taxon>
        <taxon>Trifolium</taxon>
    </lineage>
</organism>
<reference evidence="1 2" key="1">
    <citation type="journal article" date="2014" name="Am. J. Bot.">
        <title>Genome assembly and annotation for red clover (Trifolium pratense; Fabaceae).</title>
        <authorList>
            <person name="Istvanek J."/>
            <person name="Jaros M."/>
            <person name="Krenek A."/>
            <person name="Repkova J."/>
        </authorList>
    </citation>
    <scope>NUCLEOTIDE SEQUENCE [LARGE SCALE GENOMIC DNA]</scope>
    <source>
        <strain evidence="2">cv. Tatra</strain>
        <tissue evidence="1">Young leaves</tissue>
    </source>
</reference>
<accession>A0A2K3M6P5</accession>
<gene>
    <name evidence="1" type="ORF">L195_g042523</name>
</gene>
<dbReference type="EMBL" id="ASHM01051203">
    <property type="protein sequence ID" value="PNX86445.1"/>
    <property type="molecule type" value="Genomic_DNA"/>
</dbReference>
<feature type="non-terminal residue" evidence="1">
    <location>
        <position position="1"/>
    </location>
</feature>
<reference evidence="1 2" key="2">
    <citation type="journal article" date="2017" name="Front. Plant Sci.">
        <title>Gene Classification and Mining of Molecular Markers Useful in Red Clover (Trifolium pratense) Breeding.</title>
        <authorList>
            <person name="Istvanek J."/>
            <person name="Dluhosova J."/>
            <person name="Dluhos P."/>
            <person name="Patkova L."/>
            <person name="Nedelnik J."/>
            <person name="Repkova J."/>
        </authorList>
    </citation>
    <scope>NUCLEOTIDE SEQUENCE [LARGE SCALE GENOMIC DNA]</scope>
    <source>
        <strain evidence="2">cv. Tatra</strain>
        <tissue evidence="1">Young leaves</tissue>
    </source>
</reference>
<sequence>ILELCLCSQKVNDIVAAAAAAPETDWSFDALVSELNALENKLAATFH</sequence>
<evidence type="ECO:0000313" key="1">
    <source>
        <dbReference type="EMBL" id="PNX86445.1"/>
    </source>
</evidence>
<proteinExistence type="predicted"/>